<keyword evidence="3" id="KW-1185">Reference proteome</keyword>
<comment type="caution">
    <text evidence="2">The sequence shown here is derived from an EMBL/GenBank/DDBJ whole genome shotgun (WGS) entry which is preliminary data.</text>
</comment>
<dbReference type="PROSITE" id="PS50965">
    <property type="entry name" value="NERD"/>
    <property type="match status" value="1"/>
</dbReference>
<reference evidence="2 3" key="1">
    <citation type="journal article" date="2013" name="Genome Announc.">
        <title>Draft genome sequences for three mercury-methylating, sulfate-reducing bacteria.</title>
        <authorList>
            <person name="Brown S.D."/>
            <person name="Hurt R.A.Jr."/>
            <person name="Gilmour C.C."/>
            <person name="Elias D.A."/>
        </authorList>
    </citation>
    <scope>NUCLEOTIDE SEQUENCE [LARGE SCALE GENOMIC DNA]</scope>
    <source>
        <strain evidence="2 3">DSM 2059</strain>
    </source>
</reference>
<dbReference type="RefSeq" id="WP_020876288.1">
    <property type="nucleotide sequence ID" value="NZ_ATHJ01000071.1"/>
</dbReference>
<dbReference type="EMBL" id="ATHJ01000071">
    <property type="protein sequence ID" value="EPR41907.1"/>
    <property type="molecule type" value="Genomic_DNA"/>
</dbReference>
<dbReference type="eggNOG" id="COG0515">
    <property type="taxonomic scope" value="Bacteria"/>
</dbReference>
<evidence type="ECO:0000259" key="1">
    <source>
        <dbReference type="PROSITE" id="PS50965"/>
    </source>
</evidence>
<dbReference type="Pfam" id="PF08378">
    <property type="entry name" value="NERD"/>
    <property type="match status" value="1"/>
</dbReference>
<protein>
    <submittedName>
        <fullName evidence="2">NERD domain protein</fullName>
    </submittedName>
</protein>
<sequence length="80" mass="9351">MAILSPRWKAITQSEYAWEQEAIQYIKDRLPDRDPYRAWANFEFIADDGSINEVDLLVLTPQGFFIVEIKSRPADRAIFC</sequence>
<evidence type="ECO:0000313" key="2">
    <source>
        <dbReference type="EMBL" id="EPR41907.1"/>
    </source>
</evidence>
<dbReference type="AlphaFoldDB" id="S7TXX5"/>
<accession>S7TXX5</accession>
<dbReference type="PATRIC" id="fig|1121405.3.peg.1371"/>
<name>S7TXX5_DESML</name>
<organism evidence="2 3">
    <name type="scientific">Desulfococcus multivorans DSM 2059</name>
    <dbReference type="NCBI Taxonomy" id="1121405"/>
    <lineage>
        <taxon>Bacteria</taxon>
        <taxon>Pseudomonadati</taxon>
        <taxon>Thermodesulfobacteriota</taxon>
        <taxon>Desulfobacteria</taxon>
        <taxon>Desulfobacterales</taxon>
        <taxon>Desulfococcaceae</taxon>
        <taxon>Desulfococcus</taxon>
    </lineage>
</organism>
<proteinExistence type="predicted"/>
<dbReference type="OrthoDB" id="9801841at2"/>
<dbReference type="STRING" id="897.B2D07_00555"/>
<dbReference type="InterPro" id="IPR011528">
    <property type="entry name" value="NERD"/>
</dbReference>
<dbReference type="Proteomes" id="UP000014977">
    <property type="component" value="Unassembled WGS sequence"/>
</dbReference>
<feature type="domain" description="NERD" evidence="1">
    <location>
        <begin position="14"/>
        <end position="80"/>
    </location>
</feature>
<gene>
    <name evidence="2" type="ORF">dsmv_1906</name>
</gene>
<evidence type="ECO:0000313" key="3">
    <source>
        <dbReference type="Proteomes" id="UP000014977"/>
    </source>
</evidence>